<dbReference type="InterPro" id="IPR002142">
    <property type="entry name" value="Peptidase_S49"/>
</dbReference>
<keyword evidence="5" id="KW-0472">Membrane</keyword>
<keyword evidence="2" id="KW-0645">Protease</keyword>
<dbReference type="GO" id="GO:0006508">
    <property type="term" value="P:proteolysis"/>
    <property type="evidence" value="ECO:0007669"/>
    <property type="project" value="UniProtKB-KW"/>
</dbReference>
<keyword evidence="8" id="KW-1185">Reference proteome</keyword>
<dbReference type="Pfam" id="PF01343">
    <property type="entry name" value="Peptidase_S49"/>
    <property type="match status" value="1"/>
</dbReference>
<keyword evidence="4" id="KW-0720">Serine protease</keyword>
<comment type="caution">
    <text evidence="7">The sequence shown here is derived from an EMBL/GenBank/DDBJ whole genome shotgun (WGS) entry which is preliminary data.</text>
</comment>
<dbReference type="SUPFAM" id="SSF52096">
    <property type="entry name" value="ClpP/crotonase"/>
    <property type="match status" value="1"/>
</dbReference>
<dbReference type="InterPro" id="IPR029045">
    <property type="entry name" value="ClpP/crotonase-like_dom_sf"/>
</dbReference>
<dbReference type="RefSeq" id="WP_200611326.1">
    <property type="nucleotide sequence ID" value="NZ_JAEHHL010000009.1"/>
</dbReference>
<sequence>MTATSDLIIERRRMRRRLAFWRILAIVALAAVAIVLIPRPSGGVRGDHVARVSIDGIITDDRDRDASLAKLAKDDNVRALLVRINSPGGTVAGSEALYQSLRAVAAEKPVVAVMAEAAASGGYVTAIAADHIVARATTLTGSIGVVAEAPNFTGLLDTLGISVMRTKSAPLKAEPSILTEPAPGAIAAQQSLIDDSFVWFRDLVAERRKLSGAELAAVTDGRAFTGRQALDLGLIDAIGGEEVARAWLDSEHGVPESMKISDWTWDEPKFPWPVAGIEDRLFGRSQIDLLLGVGPRLFAVIQ</sequence>
<evidence type="ECO:0000313" key="8">
    <source>
        <dbReference type="Proteomes" id="UP000655420"/>
    </source>
</evidence>
<organism evidence="7 8">
    <name type="scientific">Thermohalobaculum xanthum</name>
    <dbReference type="NCBI Taxonomy" id="2753746"/>
    <lineage>
        <taxon>Bacteria</taxon>
        <taxon>Pseudomonadati</taxon>
        <taxon>Pseudomonadota</taxon>
        <taxon>Alphaproteobacteria</taxon>
        <taxon>Rhodobacterales</taxon>
        <taxon>Paracoccaceae</taxon>
        <taxon>Thermohalobaculum</taxon>
    </lineage>
</organism>
<proteinExistence type="inferred from homology"/>
<reference evidence="7" key="1">
    <citation type="submission" date="2020-12" db="EMBL/GenBank/DDBJ databases">
        <title>Bacterial taxonomy.</title>
        <authorList>
            <person name="Pan X."/>
        </authorList>
    </citation>
    <scope>NUCLEOTIDE SEQUENCE</scope>
    <source>
        <strain evidence="7">M0105</strain>
    </source>
</reference>
<dbReference type="NCBIfam" id="TIGR00706">
    <property type="entry name" value="SppA_dom"/>
    <property type="match status" value="1"/>
</dbReference>
<keyword evidence="3" id="KW-0378">Hydrolase</keyword>
<comment type="similarity">
    <text evidence="1">Belongs to the peptidase S49 family.</text>
</comment>
<feature type="transmembrane region" description="Helical" evidence="5">
    <location>
        <begin position="19"/>
        <end position="37"/>
    </location>
</feature>
<dbReference type="EMBL" id="JAEHHL010000009">
    <property type="protein sequence ID" value="MBK0400473.1"/>
    <property type="molecule type" value="Genomic_DNA"/>
</dbReference>
<dbReference type="CDD" id="cd07023">
    <property type="entry name" value="S49_Sppa_N_C"/>
    <property type="match status" value="1"/>
</dbReference>
<accession>A0A8J7MA25</accession>
<dbReference type="Gene3D" id="6.20.330.10">
    <property type="match status" value="1"/>
</dbReference>
<gene>
    <name evidence="7" type="primary">sppA</name>
    <name evidence="7" type="ORF">H0I76_14830</name>
</gene>
<evidence type="ECO:0000256" key="2">
    <source>
        <dbReference type="ARBA" id="ARBA00022670"/>
    </source>
</evidence>
<evidence type="ECO:0000256" key="3">
    <source>
        <dbReference type="ARBA" id="ARBA00022801"/>
    </source>
</evidence>
<dbReference type="Proteomes" id="UP000655420">
    <property type="component" value="Unassembled WGS sequence"/>
</dbReference>
<evidence type="ECO:0000256" key="5">
    <source>
        <dbReference type="SAM" id="Phobius"/>
    </source>
</evidence>
<dbReference type="PANTHER" id="PTHR42987">
    <property type="entry name" value="PEPTIDASE S49"/>
    <property type="match status" value="1"/>
</dbReference>
<keyword evidence="5" id="KW-1133">Transmembrane helix</keyword>
<dbReference type="Gene3D" id="3.90.226.10">
    <property type="entry name" value="2-enoyl-CoA Hydratase, Chain A, domain 1"/>
    <property type="match status" value="1"/>
</dbReference>
<dbReference type="InterPro" id="IPR004635">
    <property type="entry name" value="Pept_S49_SppA"/>
</dbReference>
<name>A0A8J7MA25_9RHOB</name>
<dbReference type="PANTHER" id="PTHR42987:SF6">
    <property type="entry name" value="PROTEINASE IV"/>
    <property type="match status" value="1"/>
</dbReference>
<dbReference type="InterPro" id="IPR047272">
    <property type="entry name" value="S49_SppA_C"/>
</dbReference>
<evidence type="ECO:0000256" key="1">
    <source>
        <dbReference type="ARBA" id="ARBA00008683"/>
    </source>
</evidence>
<evidence type="ECO:0000313" key="7">
    <source>
        <dbReference type="EMBL" id="MBK0400473.1"/>
    </source>
</evidence>
<keyword evidence="5" id="KW-0812">Transmembrane</keyword>
<protein>
    <submittedName>
        <fullName evidence="7">Signal peptide peptidase SppA</fullName>
    </submittedName>
</protein>
<dbReference type="AlphaFoldDB" id="A0A8J7MA25"/>
<evidence type="ECO:0000259" key="6">
    <source>
        <dbReference type="Pfam" id="PF01343"/>
    </source>
</evidence>
<dbReference type="GO" id="GO:0008236">
    <property type="term" value="F:serine-type peptidase activity"/>
    <property type="evidence" value="ECO:0007669"/>
    <property type="project" value="UniProtKB-KW"/>
</dbReference>
<feature type="domain" description="Peptidase S49" evidence="6">
    <location>
        <begin position="104"/>
        <end position="254"/>
    </location>
</feature>
<evidence type="ECO:0000256" key="4">
    <source>
        <dbReference type="ARBA" id="ARBA00022825"/>
    </source>
</evidence>